<dbReference type="STRING" id="1168289.GCA_000259075_01402"/>
<dbReference type="Proteomes" id="UP000252733">
    <property type="component" value="Unassembled WGS sequence"/>
</dbReference>
<evidence type="ECO:0000313" key="2">
    <source>
        <dbReference type="Proteomes" id="UP000252733"/>
    </source>
</evidence>
<organism evidence="1 2">
    <name type="scientific">Marinilabilia salmonicolor</name>
    <dbReference type="NCBI Taxonomy" id="989"/>
    <lineage>
        <taxon>Bacteria</taxon>
        <taxon>Pseudomonadati</taxon>
        <taxon>Bacteroidota</taxon>
        <taxon>Bacteroidia</taxon>
        <taxon>Marinilabiliales</taxon>
        <taxon>Marinilabiliaceae</taxon>
        <taxon>Marinilabilia</taxon>
    </lineage>
</organism>
<reference evidence="1 2" key="1">
    <citation type="submission" date="2018-07" db="EMBL/GenBank/DDBJ databases">
        <title>Freshwater and sediment microbial communities from various areas in North America, analyzing microbe dynamics in response to fracking.</title>
        <authorList>
            <person name="Lamendella R."/>
        </authorList>
    </citation>
    <scope>NUCLEOTIDE SEQUENCE [LARGE SCALE GENOMIC DNA]</scope>
    <source>
        <strain evidence="1 2">160A</strain>
    </source>
</reference>
<name>A0A2T0XTN2_9BACT</name>
<dbReference type="AlphaFoldDB" id="A0A2T0XTN2"/>
<dbReference type="EMBL" id="QPIZ01000009">
    <property type="protein sequence ID" value="RCW36200.1"/>
    <property type="molecule type" value="Genomic_DNA"/>
</dbReference>
<protein>
    <submittedName>
        <fullName evidence="1">Uncharacterized protein DUF4625</fullName>
    </submittedName>
</protein>
<gene>
    <name evidence="1" type="ORF">DFO77_109164</name>
</gene>
<dbReference type="InterPro" id="IPR027829">
    <property type="entry name" value="DUF4625"/>
</dbReference>
<proteinExistence type="predicted"/>
<accession>A0A2T0XTN2</accession>
<dbReference type="Pfam" id="PF15418">
    <property type="entry name" value="DUF4625"/>
    <property type="match status" value="1"/>
</dbReference>
<evidence type="ECO:0000313" key="1">
    <source>
        <dbReference type="EMBL" id="RCW36200.1"/>
    </source>
</evidence>
<keyword evidence="2" id="KW-1185">Reference proteome</keyword>
<comment type="caution">
    <text evidence="1">The sequence shown here is derived from an EMBL/GenBank/DDBJ whole genome shotgun (WGS) entry which is preliminary data.</text>
</comment>
<sequence>MRIFLSVLMISFFLFSSCSDDKDDMYPVVDMSGGDAFPVNCSVVHPGETFTFRAVFTDNEELDAFSIEAHDNFDHHTHSTDAVECEMEPERNPVNPFHMIEEYNIPSGLTLYEAEVDVFVPEDADTGDYHFMVRLTDAAGWQTLKGIAIKILPRE</sequence>
<dbReference type="PROSITE" id="PS51257">
    <property type="entry name" value="PROKAR_LIPOPROTEIN"/>
    <property type="match status" value="1"/>
</dbReference>